<comment type="caution">
    <text evidence="1">The sequence shown here is derived from an EMBL/GenBank/DDBJ whole genome shotgun (WGS) entry which is preliminary data.</text>
</comment>
<proteinExistence type="predicted"/>
<sequence>MPRTKLIQETFEQIALLSEEQQDTLATYLKKHLAEFLEEAQKERRIAEGTYTISDFNQKTQQAIQNIEEQKTLTVVKDQVELYQQLGIYR</sequence>
<organism evidence="1 2">
    <name type="scientific">Microcystis aeruginosa Ma_QC_Ch_20071001_S25D</name>
    <dbReference type="NCBI Taxonomy" id="2486250"/>
    <lineage>
        <taxon>Bacteria</taxon>
        <taxon>Bacillati</taxon>
        <taxon>Cyanobacteriota</taxon>
        <taxon>Cyanophyceae</taxon>
        <taxon>Oscillatoriophycideae</taxon>
        <taxon>Chroococcales</taxon>
        <taxon>Microcystaceae</taxon>
        <taxon>Microcystis</taxon>
    </lineage>
</organism>
<dbReference type="Proteomes" id="UP000316958">
    <property type="component" value="Unassembled WGS sequence"/>
</dbReference>
<dbReference type="AlphaFoldDB" id="A0A552G855"/>
<protein>
    <recommendedName>
        <fullName evidence="3">DUF2281 domain-containing protein</fullName>
    </recommendedName>
</protein>
<evidence type="ECO:0000313" key="2">
    <source>
        <dbReference type="Proteomes" id="UP000316958"/>
    </source>
</evidence>
<evidence type="ECO:0008006" key="3">
    <source>
        <dbReference type="Google" id="ProtNLM"/>
    </source>
</evidence>
<accession>A0A552G855</accession>
<gene>
    <name evidence="1" type="ORF">EWV57_00150</name>
</gene>
<name>A0A552G855_MICAE</name>
<dbReference type="EMBL" id="SFBE01000003">
    <property type="protein sequence ID" value="TRU55169.1"/>
    <property type="molecule type" value="Genomic_DNA"/>
</dbReference>
<reference evidence="1 2" key="1">
    <citation type="submission" date="2019-01" db="EMBL/GenBank/DDBJ databases">
        <title>Coherence of Microcystis species and biogeography revealed through population genomics.</title>
        <authorList>
            <person name="Perez-Carrascal O.M."/>
            <person name="Terrat Y."/>
            <person name="Giani A."/>
            <person name="Fortin N."/>
            <person name="Tromas N."/>
            <person name="Shapiro B.J."/>
        </authorList>
    </citation>
    <scope>NUCLEOTIDE SEQUENCE [LARGE SCALE GENOMIC DNA]</scope>
    <source>
        <strain evidence="1">Ma_QC_Ch_20071001_S25D</strain>
    </source>
</reference>
<evidence type="ECO:0000313" key="1">
    <source>
        <dbReference type="EMBL" id="TRU55169.1"/>
    </source>
</evidence>